<feature type="transmembrane region" description="Helical" evidence="6">
    <location>
        <begin position="201"/>
        <end position="222"/>
    </location>
</feature>
<organism evidence="7 8">
    <name type="scientific">Corynebacterium diphtheriae bv. mitis</name>
    <dbReference type="NCBI Taxonomy" id="1806053"/>
    <lineage>
        <taxon>Bacteria</taxon>
        <taxon>Bacillati</taxon>
        <taxon>Actinomycetota</taxon>
        <taxon>Actinomycetes</taxon>
        <taxon>Mycobacteriales</taxon>
        <taxon>Corynebacteriaceae</taxon>
        <taxon>Corynebacterium</taxon>
    </lineage>
</organism>
<feature type="transmembrane region" description="Helical" evidence="6">
    <location>
        <begin position="150"/>
        <end position="169"/>
    </location>
</feature>
<dbReference type="EMBL" id="LSZF01000011">
    <property type="protein sequence ID" value="OWM35648.1"/>
    <property type="molecule type" value="Genomic_DNA"/>
</dbReference>
<dbReference type="GO" id="GO:0016020">
    <property type="term" value="C:membrane"/>
    <property type="evidence" value="ECO:0007669"/>
    <property type="project" value="UniProtKB-SubCell"/>
</dbReference>
<keyword evidence="4 6" id="KW-0472">Membrane</keyword>
<comment type="caution">
    <text evidence="7">The sequence shown here is derived from an EMBL/GenBank/DDBJ whole genome shotgun (WGS) entry which is preliminary data.</text>
</comment>
<keyword evidence="5" id="KW-0862">Zinc</keyword>
<feature type="transmembrane region" description="Helical" evidence="6">
    <location>
        <begin position="234"/>
        <end position="257"/>
    </location>
</feature>
<keyword evidence="2 6" id="KW-0812">Transmembrane</keyword>
<accession>A0A854NIA9</accession>
<evidence type="ECO:0000256" key="4">
    <source>
        <dbReference type="ARBA" id="ARBA00023136"/>
    </source>
</evidence>
<feature type="binding site" evidence="5">
    <location>
        <position position="235"/>
    </location>
    <ligand>
        <name>Zn(2+)</name>
        <dbReference type="ChEBI" id="CHEBI:29105"/>
    </ligand>
</feature>
<evidence type="ECO:0000256" key="6">
    <source>
        <dbReference type="SAM" id="Phobius"/>
    </source>
</evidence>
<proteinExistence type="predicted"/>
<dbReference type="AlphaFoldDB" id="A0A854NIA9"/>
<dbReference type="InterPro" id="IPR004254">
    <property type="entry name" value="AdipoR/HlyIII-related"/>
</dbReference>
<name>A0A854NIA9_CORDP</name>
<comment type="subcellular location">
    <subcellularLocation>
        <location evidence="1">Membrane</location>
        <topology evidence="1">Multi-pass membrane protein</topology>
    </subcellularLocation>
</comment>
<evidence type="ECO:0008006" key="9">
    <source>
        <dbReference type="Google" id="ProtNLM"/>
    </source>
</evidence>
<feature type="transmembrane region" description="Helical" evidence="6">
    <location>
        <begin position="57"/>
        <end position="80"/>
    </location>
</feature>
<evidence type="ECO:0000313" key="7">
    <source>
        <dbReference type="EMBL" id="OWM35648.1"/>
    </source>
</evidence>
<dbReference type="RefSeq" id="WP_010935435.1">
    <property type="nucleotide sequence ID" value="NZ_LSZF01000011.1"/>
</dbReference>
<dbReference type="GO" id="GO:0046872">
    <property type="term" value="F:metal ion binding"/>
    <property type="evidence" value="ECO:0007669"/>
    <property type="project" value="UniProtKB-KW"/>
</dbReference>
<evidence type="ECO:0000256" key="5">
    <source>
        <dbReference type="PIRSR" id="PIRSR604254-1"/>
    </source>
</evidence>
<sequence>MLGHGAETYAVVGFGFKYIHHLNATRGMPMTTTPPSPMVEYRRWIYDRGPRPITRGWFHLVASWCALVSGSVLSTYAFIYRPWPQALGVLTYAIGVVALFGVSAAYHRGRWKTPEAVAWWRRADHATIGVFIASTYTPLCLIALPQSLWVLYLAWAGAAGALILSMVWITHPRWLAASIYIALGWLITPLIPALWRAEGAAVVWLLFIGGIVYSAGAIVYAMRWPGRNATIMGYHEIFHAATIVAAIIHLVAVWMVVVPNAS</sequence>
<dbReference type="PANTHER" id="PTHR20855:SF3">
    <property type="entry name" value="LD03007P"/>
    <property type="match status" value="1"/>
</dbReference>
<evidence type="ECO:0000313" key="8">
    <source>
        <dbReference type="Proteomes" id="UP000197692"/>
    </source>
</evidence>
<feature type="binding site" evidence="5">
    <location>
        <position position="107"/>
    </location>
    <ligand>
        <name>Zn(2+)</name>
        <dbReference type="ChEBI" id="CHEBI:29105"/>
    </ligand>
</feature>
<feature type="transmembrane region" description="Helical" evidence="6">
    <location>
        <begin position="86"/>
        <end position="106"/>
    </location>
</feature>
<feature type="transmembrane region" description="Helical" evidence="6">
    <location>
        <begin position="174"/>
        <end position="195"/>
    </location>
</feature>
<keyword evidence="5" id="KW-0479">Metal-binding</keyword>
<gene>
    <name evidence="7" type="ORF">AY602_11235</name>
</gene>
<feature type="transmembrane region" description="Helical" evidence="6">
    <location>
        <begin position="126"/>
        <end position="144"/>
    </location>
</feature>
<keyword evidence="3 6" id="KW-1133">Transmembrane helix</keyword>
<protein>
    <recommendedName>
        <fullName evidence="9">Hemolysin III</fullName>
    </recommendedName>
</protein>
<evidence type="ECO:0000256" key="2">
    <source>
        <dbReference type="ARBA" id="ARBA00022692"/>
    </source>
</evidence>
<dbReference type="PANTHER" id="PTHR20855">
    <property type="entry name" value="ADIPOR/PROGESTIN RECEPTOR-RELATED"/>
    <property type="match status" value="1"/>
</dbReference>
<feature type="binding site" evidence="5">
    <location>
        <position position="239"/>
    </location>
    <ligand>
        <name>Zn(2+)</name>
        <dbReference type="ChEBI" id="CHEBI:29105"/>
    </ligand>
</feature>
<dbReference type="Pfam" id="PF03006">
    <property type="entry name" value="HlyIII"/>
    <property type="match status" value="1"/>
</dbReference>
<dbReference type="Proteomes" id="UP000197692">
    <property type="component" value="Unassembled WGS sequence"/>
</dbReference>
<reference evidence="8" key="1">
    <citation type="submission" date="2016-02" db="EMBL/GenBank/DDBJ databases">
        <title>Genomic analyses of a collection of pathogenic Corynebacterium diphtheriae.</title>
        <authorList>
            <person name="Sangal V."/>
            <person name="Titov L."/>
        </authorList>
    </citation>
    <scope>NUCLEOTIDE SEQUENCE [LARGE SCALE GENOMIC DNA]</scope>
    <source>
        <strain evidence="8">1438</strain>
    </source>
</reference>
<evidence type="ECO:0000256" key="3">
    <source>
        <dbReference type="ARBA" id="ARBA00022989"/>
    </source>
</evidence>
<evidence type="ECO:0000256" key="1">
    <source>
        <dbReference type="ARBA" id="ARBA00004141"/>
    </source>
</evidence>